<protein>
    <submittedName>
        <fullName evidence="3">Uncharacterized protein (DUF427 family)</fullName>
    </submittedName>
</protein>
<name>A0ABV2EJJ8_9CAUL</name>
<feature type="domain" description="DUF427" evidence="2">
    <location>
        <begin position="20"/>
        <end position="111"/>
    </location>
</feature>
<proteinExistence type="predicted"/>
<reference evidence="3 4" key="1">
    <citation type="submission" date="2024-06" db="EMBL/GenBank/DDBJ databases">
        <title>Genomic Encyclopedia of Type Strains, Phase IV (KMG-IV): sequencing the most valuable type-strain genomes for metagenomic binning, comparative biology and taxonomic classification.</title>
        <authorList>
            <person name="Goeker M."/>
        </authorList>
    </citation>
    <scope>NUCLEOTIDE SEQUENCE [LARGE SCALE GENOMIC DNA]</scope>
    <source>
        <strain evidence="3 4">DSM 17809</strain>
    </source>
</reference>
<gene>
    <name evidence="3" type="ORF">ABID41_002307</name>
</gene>
<evidence type="ECO:0000259" key="2">
    <source>
        <dbReference type="Pfam" id="PF04248"/>
    </source>
</evidence>
<organism evidence="3 4">
    <name type="scientific">Phenylobacterium koreense</name>
    <dbReference type="NCBI Taxonomy" id="266125"/>
    <lineage>
        <taxon>Bacteria</taxon>
        <taxon>Pseudomonadati</taxon>
        <taxon>Pseudomonadota</taxon>
        <taxon>Alphaproteobacteria</taxon>
        <taxon>Caulobacterales</taxon>
        <taxon>Caulobacteraceae</taxon>
        <taxon>Phenylobacterium</taxon>
    </lineage>
</organism>
<keyword evidence="4" id="KW-1185">Reference proteome</keyword>
<dbReference type="Proteomes" id="UP001549110">
    <property type="component" value="Unassembled WGS sequence"/>
</dbReference>
<feature type="region of interest" description="Disordered" evidence="1">
    <location>
        <begin position="140"/>
        <end position="164"/>
    </location>
</feature>
<accession>A0ABV2EJJ8</accession>
<evidence type="ECO:0000313" key="3">
    <source>
        <dbReference type="EMBL" id="MET3527212.1"/>
    </source>
</evidence>
<evidence type="ECO:0000256" key="1">
    <source>
        <dbReference type="SAM" id="MobiDB-lite"/>
    </source>
</evidence>
<dbReference type="PANTHER" id="PTHR34310:SF9">
    <property type="entry name" value="BLR5716 PROTEIN"/>
    <property type="match status" value="1"/>
</dbReference>
<comment type="caution">
    <text evidence="3">The sequence shown here is derived from an EMBL/GenBank/DDBJ whole genome shotgun (WGS) entry which is preliminary data.</text>
</comment>
<evidence type="ECO:0000313" key="4">
    <source>
        <dbReference type="Proteomes" id="UP001549110"/>
    </source>
</evidence>
<dbReference type="InterPro" id="IPR007361">
    <property type="entry name" value="DUF427"/>
</dbReference>
<dbReference type="Gene3D" id="2.170.150.40">
    <property type="entry name" value="Domain of unknown function (DUF427)"/>
    <property type="match status" value="1"/>
</dbReference>
<dbReference type="PANTHER" id="PTHR34310">
    <property type="entry name" value="DUF427 DOMAIN PROTEIN (AFU_ORTHOLOGUE AFUA_3G02220)"/>
    <property type="match status" value="1"/>
</dbReference>
<dbReference type="Pfam" id="PF04248">
    <property type="entry name" value="NTP_transf_9"/>
    <property type="match status" value="1"/>
</dbReference>
<sequence length="164" mass="18575">MLTPGPDHPIDIKPAKTYWRVMYGEHVIADSGDALVLQEADYPPVVYFPRADVSMEYLARTDHKTHCPYKGEASYYTLLMDGRMAENTVWTYEEPYPAMEQIRSRLAFYPDKVEIYAVEDKLADPRHPHAAIDEIVQHTDSGAGSSQRDHWPPNVSAPRDGGVV</sequence>
<dbReference type="RefSeq" id="WP_354297711.1">
    <property type="nucleotide sequence ID" value="NZ_JBEPLU010000001.1"/>
</dbReference>
<dbReference type="EMBL" id="JBEPLU010000001">
    <property type="protein sequence ID" value="MET3527212.1"/>
    <property type="molecule type" value="Genomic_DNA"/>
</dbReference>
<dbReference type="InterPro" id="IPR038694">
    <property type="entry name" value="DUF427_sf"/>
</dbReference>